<organism evidence="2 3">
    <name type="scientific">Parelaphostrongylus tenuis</name>
    <name type="common">Meningeal worm</name>
    <dbReference type="NCBI Taxonomy" id="148309"/>
    <lineage>
        <taxon>Eukaryota</taxon>
        <taxon>Metazoa</taxon>
        <taxon>Ecdysozoa</taxon>
        <taxon>Nematoda</taxon>
        <taxon>Chromadorea</taxon>
        <taxon>Rhabditida</taxon>
        <taxon>Rhabditina</taxon>
        <taxon>Rhabditomorpha</taxon>
        <taxon>Strongyloidea</taxon>
        <taxon>Metastrongylidae</taxon>
        <taxon>Parelaphostrongylus</taxon>
    </lineage>
</organism>
<sequence length="67" mass="7498">MSGAGISTSADIPDFRSPVKKIRLHTSTRSPPQGRTGDTRNTKNHQDGRRQKTTHSDQPNLEKRRTS</sequence>
<dbReference type="InterPro" id="IPR029035">
    <property type="entry name" value="DHS-like_NAD/FAD-binding_dom"/>
</dbReference>
<dbReference type="EMBL" id="JAHQIW010004388">
    <property type="protein sequence ID" value="KAJ1362163.1"/>
    <property type="molecule type" value="Genomic_DNA"/>
</dbReference>
<keyword evidence="3" id="KW-1185">Reference proteome</keyword>
<feature type="compositionally biased region" description="Basic and acidic residues" evidence="1">
    <location>
        <begin position="37"/>
        <end position="50"/>
    </location>
</feature>
<dbReference type="Proteomes" id="UP001196413">
    <property type="component" value="Unassembled WGS sequence"/>
</dbReference>
<evidence type="ECO:0000313" key="3">
    <source>
        <dbReference type="Proteomes" id="UP001196413"/>
    </source>
</evidence>
<gene>
    <name evidence="2" type="ORF">KIN20_021598</name>
</gene>
<dbReference type="SUPFAM" id="SSF52467">
    <property type="entry name" value="DHS-like NAD/FAD-binding domain"/>
    <property type="match status" value="1"/>
</dbReference>
<evidence type="ECO:0000256" key="1">
    <source>
        <dbReference type="SAM" id="MobiDB-lite"/>
    </source>
</evidence>
<comment type="caution">
    <text evidence="2">The sequence shown here is derived from an EMBL/GenBank/DDBJ whole genome shotgun (WGS) entry which is preliminary data.</text>
</comment>
<feature type="compositionally biased region" description="Polar residues" evidence="1">
    <location>
        <begin position="1"/>
        <end position="10"/>
    </location>
</feature>
<dbReference type="Gene3D" id="3.40.50.1220">
    <property type="entry name" value="TPP-binding domain"/>
    <property type="match status" value="1"/>
</dbReference>
<feature type="region of interest" description="Disordered" evidence="1">
    <location>
        <begin position="1"/>
        <end position="67"/>
    </location>
</feature>
<reference evidence="2" key="1">
    <citation type="submission" date="2021-06" db="EMBL/GenBank/DDBJ databases">
        <title>Parelaphostrongylus tenuis whole genome reference sequence.</title>
        <authorList>
            <person name="Garwood T.J."/>
            <person name="Larsen P.A."/>
            <person name="Fountain-Jones N.M."/>
            <person name="Garbe J.R."/>
            <person name="Macchietto M.G."/>
            <person name="Kania S.A."/>
            <person name="Gerhold R.W."/>
            <person name="Richards J.E."/>
            <person name="Wolf T.M."/>
        </authorList>
    </citation>
    <scope>NUCLEOTIDE SEQUENCE</scope>
    <source>
        <strain evidence="2">MNPRO001-30</strain>
        <tissue evidence="2">Meninges</tissue>
    </source>
</reference>
<accession>A0AAD5MUD1</accession>
<name>A0AAD5MUD1_PARTN</name>
<evidence type="ECO:0000313" key="2">
    <source>
        <dbReference type="EMBL" id="KAJ1362163.1"/>
    </source>
</evidence>
<dbReference type="AlphaFoldDB" id="A0AAD5MUD1"/>
<protein>
    <submittedName>
        <fullName evidence="2">Uncharacterized protein</fullName>
    </submittedName>
</protein>
<proteinExistence type="predicted"/>